<evidence type="ECO:0000313" key="2">
    <source>
        <dbReference type="Proteomes" id="UP000823633"/>
    </source>
</evidence>
<gene>
    <name evidence="1" type="ORF">IAC42_05740</name>
</gene>
<accession>A0A9D9EDS2</accession>
<reference evidence="1" key="2">
    <citation type="journal article" date="2021" name="PeerJ">
        <title>Extensive microbial diversity within the chicken gut microbiome revealed by metagenomics and culture.</title>
        <authorList>
            <person name="Gilroy R."/>
            <person name="Ravi A."/>
            <person name="Getino M."/>
            <person name="Pursley I."/>
            <person name="Horton D.L."/>
            <person name="Alikhan N.F."/>
            <person name="Baker D."/>
            <person name="Gharbi K."/>
            <person name="Hall N."/>
            <person name="Watson M."/>
            <person name="Adriaenssens E.M."/>
            <person name="Foster-Nyarko E."/>
            <person name="Jarju S."/>
            <person name="Secka A."/>
            <person name="Antonio M."/>
            <person name="Oren A."/>
            <person name="Chaudhuri R.R."/>
            <person name="La Ragione R."/>
            <person name="Hildebrand F."/>
            <person name="Pallen M.J."/>
        </authorList>
    </citation>
    <scope>NUCLEOTIDE SEQUENCE</scope>
    <source>
        <strain evidence="1">11167</strain>
    </source>
</reference>
<comment type="caution">
    <text evidence="1">The sequence shown here is derived from an EMBL/GenBank/DDBJ whole genome shotgun (WGS) entry which is preliminary data.</text>
</comment>
<organism evidence="1 2">
    <name type="scientific">Candidatus Aphodenecus pullistercoris</name>
    <dbReference type="NCBI Taxonomy" id="2840669"/>
    <lineage>
        <taxon>Bacteria</taxon>
        <taxon>Pseudomonadati</taxon>
        <taxon>Spirochaetota</taxon>
        <taxon>Spirochaetia</taxon>
        <taxon>Spirochaetales</taxon>
        <taxon>Candidatus Aphodenecus</taxon>
    </lineage>
</organism>
<dbReference type="EMBL" id="JADIMU010000037">
    <property type="protein sequence ID" value="MBO8443244.1"/>
    <property type="molecule type" value="Genomic_DNA"/>
</dbReference>
<reference evidence="1" key="1">
    <citation type="submission" date="2020-10" db="EMBL/GenBank/DDBJ databases">
        <authorList>
            <person name="Gilroy R."/>
        </authorList>
    </citation>
    <scope>NUCLEOTIDE SEQUENCE</scope>
    <source>
        <strain evidence="1">11167</strain>
    </source>
</reference>
<dbReference type="AlphaFoldDB" id="A0A9D9EDS2"/>
<proteinExistence type="predicted"/>
<protein>
    <submittedName>
        <fullName evidence="1">Uncharacterized protein</fullName>
    </submittedName>
</protein>
<dbReference type="Proteomes" id="UP000823633">
    <property type="component" value="Unassembled WGS sequence"/>
</dbReference>
<sequence length="160" mass="18710">MHRPLGAGVYEAYTDDTHYELTIADGDHDSMQGVSCTLKLYRCNAYICAAEPYVTYKGTYRHYITEYEPIAGSTWDQMYHVDELVFEESSDPYYFPPREHSGTFALAYDYRSAGKEIQDSSYRQALFPRINTKVYMTGYQYIKQPDFIYDVAYFTMTEEL</sequence>
<name>A0A9D9EDS2_9SPIR</name>
<evidence type="ECO:0000313" key="1">
    <source>
        <dbReference type="EMBL" id="MBO8443244.1"/>
    </source>
</evidence>